<sequence length="354" mass="37925">MTTSAHAQDTFSPVTERVESGDVGSVTSVLVMQHGNILFEEYFDDGGAQALRNTRSATKTITAMLAGIAIEQGHIPSVEARVLDYFPGTSPANPDPRKDAMTVQDLLTMSGPLECDDSNPWSRGNEERMYTIEDWPAFFLDLPPRGFAAWANGPESSPYGRAFQYCTAGVSTLGAVIEQANGQPLESFAQTYLFAPLGITNVQWQFSPLGLAQGGGGLALRTRDMGTIGQLLIDNEAGTLPQGWAAQMMQERVAVPDRDNIGYGYLMWLHRLTHDGIPYQAAMMSGNGGNKVIIVPALDAVAVITATNFGNGQAHGWSENIFEELILPELVDRRAAAVLSNTPAAVSSAATGSQ</sequence>
<evidence type="ECO:0000313" key="3">
    <source>
        <dbReference type="Proteomes" id="UP000053455"/>
    </source>
</evidence>
<accession>A0A0H0XPU7</accession>
<name>A0A0H0XPU7_9SPHN</name>
<keyword evidence="3" id="KW-1185">Reference proteome</keyword>
<gene>
    <name evidence="2" type="ORF">AAV99_07015</name>
</gene>
<dbReference type="InterPro" id="IPR001466">
    <property type="entry name" value="Beta-lactam-related"/>
</dbReference>
<protein>
    <submittedName>
        <fullName evidence="2">Beta-lactamase</fullName>
    </submittedName>
</protein>
<organism evidence="2 3">
    <name type="scientific">Aurantiacibacter marinus</name>
    <dbReference type="NCBI Taxonomy" id="874156"/>
    <lineage>
        <taxon>Bacteria</taxon>
        <taxon>Pseudomonadati</taxon>
        <taxon>Pseudomonadota</taxon>
        <taxon>Alphaproteobacteria</taxon>
        <taxon>Sphingomonadales</taxon>
        <taxon>Erythrobacteraceae</taxon>
        <taxon>Aurantiacibacter</taxon>
    </lineage>
</organism>
<dbReference type="PANTHER" id="PTHR43283:SF7">
    <property type="entry name" value="BETA-LACTAMASE-RELATED DOMAIN-CONTAINING PROTEIN"/>
    <property type="match status" value="1"/>
</dbReference>
<dbReference type="InterPro" id="IPR050789">
    <property type="entry name" value="Diverse_Enzym_Activities"/>
</dbReference>
<dbReference type="PANTHER" id="PTHR43283">
    <property type="entry name" value="BETA-LACTAMASE-RELATED"/>
    <property type="match status" value="1"/>
</dbReference>
<dbReference type="STRING" id="874156.GCA_001021555_01916"/>
<dbReference type="Pfam" id="PF00144">
    <property type="entry name" value="Beta-lactamase"/>
    <property type="match status" value="1"/>
</dbReference>
<dbReference type="Gene3D" id="3.40.710.10">
    <property type="entry name" value="DD-peptidase/beta-lactamase superfamily"/>
    <property type="match status" value="1"/>
</dbReference>
<evidence type="ECO:0000313" key="2">
    <source>
        <dbReference type="EMBL" id="KLI64046.1"/>
    </source>
</evidence>
<reference evidence="2 3" key="1">
    <citation type="submission" date="2015-04" db="EMBL/GenBank/DDBJ databases">
        <title>The draft genome sequence of Erythrobacter marinus HWDM-33.</title>
        <authorList>
            <person name="Zhuang L."/>
            <person name="Liu Y."/>
            <person name="Shao Z."/>
        </authorList>
    </citation>
    <scope>NUCLEOTIDE SEQUENCE [LARGE SCALE GENOMIC DNA]</scope>
    <source>
        <strain evidence="2 3">HWDM-33</strain>
    </source>
</reference>
<dbReference type="InterPro" id="IPR012338">
    <property type="entry name" value="Beta-lactam/transpept-like"/>
</dbReference>
<dbReference type="PATRIC" id="fig|874156.12.peg.1442"/>
<dbReference type="Proteomes" id="UP000053455">
    <property type="component" value="Unassembled WGS sequence"/>
</dbReference>
<dbReference type="AlphaFoldDB" id="A0A0H0XPU7"/>
<dbReference type="EMBL" id="LBHU01000002">
    <property type="protein sequence ID" value="KLI64046.1"/>
    <property type="molecule type" value="Genomic_DNA"/>
</dbReference>
<evidence type="ECO:0000259" key="1">
    <source>
        <dbReference type="Pfam" id="PF00144"/>
    </source>
</evidence>
<feature type="domain" description="Beta-lactamase-related" evidence="1">
    <location>
        <begin position="28"/>
        <end position="314"/>
    </location>
</feature>
<comment type="caution">
    <text evidence="2">The sequence shown here is derived from an EMBL/GenBank/DDBJ whole genome shotgun (WGS) entry which is preliminary data.</text>
</comment>
<dbReference type="SUPFAM" id="SSF56601">
    <property type="entry name" value="beta-lactamase/transpeptidase-like"/>
    <property type="match status" value="1"/>
</dbReference>
<dbReference type="OrthoDB" id="9814204at2"/>
<proteinExistence type="predicted"/>